<dbReference type="AlphaFoldDB" id="A0A6L2JA94"/>
<comment type="caution">
    <text evidence="2">The sequence shown here is derived from an EMBL/GenBank/DDBJ whole genome shotgun (WGS) entry which is preliminary data.</text>
</comment>
<gene>
    <name evidence="2" type="ORF">Tci_005395</name>
</gene>
<name>A0A6L2JA94_TANCI</name>
<evidence type="ECO:0000256" key="1">
    <source>
        <dbReference type="SAM" id="MobiDB-lite"/>
    </source>
</evidence>
<dbReference type="EMBL" id="BKCJ010000462">
    <property type="protein sequence ID" value="GEU33417.1"/>
    <property type="molecule type" value="Genomic_DNA"/>
</dbReference>
<organism evidence="2">
    <name type="scientific">Tanacetum cinerariifolium</name>
    <name type="common">Dalmatian daisy</name>
    <name type="synonym">Chrysanthemum cinerariifolium</name>
    <dbReference type="NCBI Taxonomy" id="118510"/>
    <lineage>
        <taxon>Eukaryota</taxon>
        <taxon>Viridiplantae</taxon>
        <taxon>Streptophyta</taxon>
        <taxon>Embryophyta</taxon>
        <taxon>Tracheophyta</taxon>
        <taxon>Spermatophyta</taxon>
        <taxon>Magnoliopsida</taxon>
        <taxon>eudicotyledons</taxon>
        <taxon>Gunneridae</taxon>
        <taxon>Pentapetalae</taxon>
        <taxon>asterids</taxon>
        <taxon>campanulids</taxon>
        <taxon>Asterales</taxon>
        <taxon>Asteraceae</taxon>
        <taxon>Asteroideae</taxon>
        <taxon>Anthemideae</taxon>
        <taxon>Anthemidinae</taxon>
        <taxon>Tanacetum</taxon>
    </lineage>
</organism>
<protein>
    <submittedName>
        <fullName evidence="2">Uncharacterized protein</fullName>
    </submittedName>
</protein>
<feature type="region of interest" description="Disordered" evidence="1">
    <location>
        <begin position="47"/>
        <end position="77"/>
    </location>
</feature>
<evidence type="ECO:0000313" key="2">
    <source>
        <dbReference type="EMBL" id="GEU33417.1"/>
    </source>
</evidence>
<sequence length="77" mass="9175">MLEENIHNILIEKSEIEEKINENLINFQDDEKLLQLKQRMKEIFKEPDIPEYISPSSREYDISPSSREYDDDNDDGS</sequence>
<proteinExistence type="predicted"/>
<reference evidence="2" key="1">
    <citation type="journal article" date="2019" name="Sci. Rep.">
        <title>Draft genome of Tanacetum cinerariifolium, the natural source of mosquito coil.</title>
        <authorList>
            <person name="Yamashiro T."/>
            <person name="Shiraishi A."/>
            <person name="Satake H."/>
            <person name="Nakayama K."/>
        </authorList>
    </citation>
    <scope>NUCLEOTIDE SEQUENCE</scope>
</reference>
<accession>A0A6L2JA94</accession>